<sequence>MNAAAWAPDALNTSNGIYGNLHDPTANLAALDPSMFGANNIDFNQLQSAGLQQRLQNGSVRNASPAAFQNTPYQVNPVVPSKRPRPRDDSTGASPRLAPGSISLSRSQTPQQVGYPGFHGQHGGQPMQAPTPYQHLQRAGSNNATPSPTMQDSQFRPPGAPPRMQTSSPNPFPQQQQGLGMSPSMEQMNRANAQNPAMAQMGGMNFAQGSPVMPGYSQNYGPMPQMSSANLQPPLQAGIQGVNLSQHLQVRQAEAQRQYQIRLQQQQQQLAQNNIAAAQHAQQVQQRFQAGGINPMMASPAQQHNMSATGGMQPGQQQMPTAQRNNSENFNRAVASFMQSQGLGDRFDPNPSIAGRPLNLANLYALIMRQKGSQRVTQMNMWPSIAHALGFPPAEFPTAPQEMRYHYEKSVAPYELAQWNKAKMQQMLKLQQQAQMAGMTGMGGPQQMSPTKQMQAPGQNLQAQQQQYLQQLQQRALPSQQPQPPATPAQSTPLPNSTPTPSLNGWSTPQADPAPSRQQSALAAQHRRSMSRQLDATPPQVPGQQPRIPSASPGQPDVKHERQPSTGGSTLGNSVNGVTGAPPSPKPLKYYTGPNYTPKKTKAAESDTYGGLSVADNMHSLVGSELHRLKPVIPGLEEMGLIDIRALSMSLQSGIHGEMRYALDHLVKLSHDSALRLELEKCENLIDILIDCAEEQVDALAEDAAEVSDILDLTPYEDVIRNCRAEVDSLQDIPEFGSHAYDLDRAADRLIAITTILRNVSFFEFNHVLLSSPPVIKFLSNTVRLLGTRNMLLRTYANTQDFMKDTITFFSNVADKIELPSREEAHNILHFLLSFAPTPAPSYTTAISASASHSTSLRFTPYNPALHRYLPPALDALAKLLARDDPNRHHYRALFAADASSHPPHDLLTRAFALAVSIVPDRAKSTLTPAAEMRVVEIRKPSLMQGMLAADILAALAPGPESGVARRWLASEDGWAKSLVRLCTVLAKEGGMVQAAQAQAQQQQQHPGGRGRVEDQGFGLITHRALGMLRRLEEKSGDGKKEGRLDGEVDGEADAEGEEVDEVVWESAGKLSLDVVPKREVLMGAMVTASVDGVALRLLCKLAGMGG</sequence>
<feature type="region of interest" description="Disordered" evidence="4">
    <location>
        <begin position="304"/>
        <end position="325"/>
    </location>
</feature>
<dbReference type="GO" id="GO:0006357">
    <property type="term" value="P:regulation of transcription by RNA polymerase II"/>
    <property type="evidence" value="ECO:0007669"/>
    <property type="project" value="TreeGrafter"/>
</dbReference>
<dbReference type="EMBL" id="JH767584">
    <property type="protein sequence ID" value="EON67030.1"/>
    <property type="molecule type" value="Genomic_DNA"/>
</dbReference>
<dbReference type="CDD" id="cd16871">
    <property type="entry name" value="ARID_Swi1p-like"/>
    <property type="match status" value="1"/>
</dbReference>
<feature type="compositionally biased region" description="Polar residues" evidence="4">
    <location>
        <begin position="505"/>
        <end position="522"/>
    </location>
</feature>
<feature type="compositionally biased region" description="Polar residues" evidence="4">
    <location>
        <begin position="102"/>
        <end position="112"/>
    </location>
</feature>
<dbReference type="PROSITE" id="PS51011">
    <property type="entry name" value="ARID"/>
    <property type="match status" value="1"/>
</dbReference>
<dbReference type="Gene3D" id="1.10.150.60">
    <property type="entry name" value="ARID DNA-binding domain"/>
    <property type="match status" value="1"/>
</dbReference>
<keyword evidence="3" id="KW-0539">Nucleus</keyword>
<feature type="compositionally biased region" description="Basic and acidic residues" evidence="4">
    <location>
        <begin position="1033"/>
        <end position="1047"/>
    </location>
</feature>
<reference evidence="7" key="1">
    <citation type="submission" date="2012-06" db="EMBL/GenBank/DDBJ databases">
        <title>The genome sequence of Coniosporium apollinis CBS 100218.</title>
        <authorList>
            <consortium name="The Broad Institute Genome Sequencing Platform"/>
            <person name="Cuomo C."/>
            <person name="Gorbushina A."/>
            <person name="Noack S."/>
            <person name="Walker B."/>
            <person name="Young S.K."/>
            <person name="Zeng Q."/>
            <person name="Gargeya S."/>
            <person name="Fitzgerald M."/>
            <person name="Haas B."/>
            <person name="Abouelleil A."/>
            <person name="Alvarado L."/>
            <person name="Arachchi H.M."/>
            <person name="Berlin A.M."/>
            <person name="Chapman S.B."/>
            <person name="Goldberg J."/>
            <person name="Griggs A."/>
            <person name="Gujja S."/>
            <person name="Hansen M."/>
            <person name="Howarth C."/>
            <person name="Imamovic A."/>
            <person name="Larimer J."/>
            <person name="McCowan C."/>
            <person name="Montmayeur A."/>
            <person name="Murphy C."/>
            <person name="Neiman D."/>
            <person name="Pearson M."/>
            <person name="Priest M."/>
            <person name="Roberts A."/>
            <person name="Saif S."/>
            <person name="Shea T."/>
            <person name="Sisk P."/>
            <person name="Sykes S."/>
            <person name="Wortman J."/>
            <person name="Nusbaum C."/>
            <person name="Birren B."/>
        </authorList>
    </citation>
    <scope>NUCLEOTIDE SEQUENCE [LARGE SCALE GENOMIC DNA]</scope>
    <source>
        <strain evidence="7">CBS 100218</strain>
    </source>
</reference>
<keyword evidence="1" id="KW-0805">Transcription regulation</keyword>
<proteinExistence type="predicted"/>
<feature type="compositionally biased region" description="Polar residues" evidence="4">
    <location>
        <begin position="164"/>
        <end position="182"/>
    </location>
</feature>
<feature type="compositionally biased region" description="Low complexity" evidence="4">
    <location>
        <begin position="308"/>
        <end position="323"/>
    </location>
</feature>
<dbReference type="OrthoDB" id="1938591at2759"/>
<dbReference type="PANTHER" id="PTHR13964:SF27">
    <property type="entry name" value="HAT-TRICK, ISOFORM D"/>
    <property type="match status" value="1"/>
</dbReference>
<dbReference type="GO" id="GO:0016514">
    <property type="term" value="C:SWI/SNF complex"/>
    <property type="evidence" value="ECO:0007669"/>
    <property type="project" value="TreeGrafter"/>
</dbReference>
<protein>
    <recommendedName>
        <fullName evidence="5">ARID domain-containing protein</fullName>
    </recommendedName>
</protein>
<dbReference type="AlphaFoldDB" id="R7YYL2"/>
<keyword evidence="7" id="KW-1185">Reference proteome</keyword>
<dbReference type="SUPFAM" id="SSF46774">
    <property type="entry name" value="ARID-like"/>
    <property type="match status" value="1"/>
</dbReference>
<accession>R7YYL2</accession>
<dbReference type="STRING" id="1168221.R7YYL2"/>
<dbReference type="HOGENOM" id="CLU_008900_0_0_1"/>
<evidence type="ECO:0000259" key="5">
    <source>
        <dbReference type="PROSITE" id="PS51011"/>
    </source>
</evidence>
<dbReference type="InterPro" id="IPR001606">
    <property type="entry name" value="ARID_dom"/>
</dbReference>
<dbReference type="InterPro" id="IPR051232">
    <property type="entry name" value="ARID/SWI1_ChromRemod"/>
</dbReference>
<dbReference type="GeneID" id="19903458"/>
<evidence type="ECO:0000256" key="1">
    <source>
        <dbReference type="ARBA" id="ARBA00023015"/>
    </source>
</evidence>
<name>R7YYL2_CONA1</name>
<feature type="compositionally biased region" description="Low complexity" evidence="4">
    <location>
        <begin position="435"/>
        <end position="480"/>
    </location>
</feature>
<dbReference type="PANTHER" id="PTHR13964">
    <property type="entry name" value="RBP-RELATED"/>
    <property type="match status" value="1"/>
</dbReference>
<evidence type="ECO:0000256" key="4">
    <source>
        <dbReference type="SAM" id="MobiDB-lite"/>
    </source>
</evidence>
<feature type="region of interest" description="Disordered" evidence="4">
    <location>
        <begin position="1033"/>
        <end position="1060"/>
    </location>
</feature>
<feature type="domain" description="ARID" evidence="5">
    <location>
        <begin position="324"/>
        <end position="419"/>
    </location>
</feature>
<feature type="region of interest" description="Disordered" evidence="4">
    <location>
        <begin position="64"/>
        <end position="182"/>
    </location>
</feature>
<evidence type="ECO:0000256" key="2">
    <source>
        <dbReference type="ARBA" id="ARBA00023163"/>
    </source>
</evidence>
<organism evidence="6 7">
    <name type="scientific">Coniosporium apollinis (strain CBS 100218)</name>
    <name type="common">Rock-inhabiting black yeast</name>
    <dbReference type="NCBI Taxonomy" id="1168221"/>
    <lineage>
        <taxon>Eukaryota</taxon>
        <taxon>Fungi</taxon>
        <taxon>Dikarya</taxon>
        <taxon>Ascomycota</taxon>
        <taxon>Pezizomycotina</taxon>
        <taxon>Dothideomycetes</taxon>
        <taxon>Dothideomycetes incertae sedis</taxon>
        <taxon>Coniosporium</taxon>
    </lineage>
</organism>
<feature type="region of interest" description="Disordered" evidence="4">
    <location>
        <begin position="435"/>
        <end position="590"/>
    </location>
</feature>
<evidence type="ECO:0000313" key="7">
    <source>
        <dbReference type="Proteomes" id="UP000016924"/>
    </source>
</evidence>
<dbReference type="OMA" id="NPIVCGR"/>
<feature type="compositionally biased region" description="Polar residues" evidence="4">
    <location>
        <begin position="64"/>
        <end position="74"/>
    </location>
</feature>
<feature type="compositionally biased region" description="Polar residues" evidence="4">
    <location>
        <begin position="139"/>
        <end position="154"/>
    </location>
</feature>
<dbReference type="RefSeq" id="XP_007782347.1">
    <property type="nucleotide sequence ID" value="XM_007784157.1"/>
</dbReference>
<evidence type="ECO:0000256" key="3">
    <source>
        <dbReference type="ARBA" id="ARBA00023242"/>
    </source>
</evidence>
<gene>
    <name evidence="6" type="ORF">W97_06147</name>
</gene>
<dbReference type="Pfam" id="PF01388">
    <property type="entry name" value="ARID"/>
    <property type="match status" value="1"/>
</dbReference>
<keyword evidence="2" id="KW-0804">Transcription</keyword>
<dbReference type="SMART" id="SM00501">
    <property type="entry name" value="BRIGHT"/>
    <property type="match status" value="1"/>
</dbReference>
<dbReference type="Proteomes" id="UP000016924">
    <property type="component" value="Unassembled WGS sequence"/>
</dbReference>
<dbReference type="InterPro" id="IPR036431">
    <property type="entry name" value="ARID_dom_sf"/>
</dbReference>
<evidence type="ECO:0000313" key="6">
    <source>
        <dbReference type="EMBL" id="EON67030.1"/>
    </source>
</evidence>
<dbReference type="eggNOG" id="KOG2744">
    <property type="taxonomic scope" value="Eukaryota"/>
</dbReference>
<feature type="compositionally biased region" description="Low complexity" evidence="4">
    <location>
        <begin position="488"/>
        <end position="504"/>
    </location>
</feature>
<feature type="compositionally biased region" description="Polar residues" evidence="4">
    <location>
        <begin position="564"/>
        <end position="577"/>
    </location>
</feature>
<dbReference type="SMART" id="SM01014">
    <property type="entry name" value="ARID"/>
    <property type="match status" value="1"/>
</dbReference>
<dbReference type="GO" id="GO:0000976">
    <property type="term" value="F:transcription cis-regulatory region binding"/>
    <property type="evidence" value="ECO:0007669"/>
    <property type="project" value="TreeGrafter"/>
</dbReference>
<feature type="compositionally biased region" description="Acidic residues" evidence="4">
    <location>
        <begin position="1048"/>
        <end position="1060"/>
    </location>
</feature>